<dbReference type="PANTHER" id="PTHR35399:SF2">
    <property type="entry name" value="DUF839 DOMAIN-CONTAINING PROTEIN"/>
    <property type="match status" value="1"/>
</dbReference>
<dbReference type="Pfam" id="PF05787">
    <property type="entry name" value="PhoX"/>
    <property type="match status" value="1"/>
</dbReference>
<feature type="region of interest" description="Disordered" evidence="1">
    <location>
        <begin position="514"/>
        <end position="533"/>
    </location>
</feature>
<dbReference type="PROSITE" id="PS51318">
    <property type="entry name" value="TAT"/>
    <property type="match status" value="1"/>
</dbReference>
<proteinExistence type="predicted"/>
<organism evidence="2 3">
    <name type="scientific">Chitinimonas arctica</name>
    <dbReference type="NCBI Taxonomy" id="2594795"/>
    <lineage>
        <taxon>Bacteria</taxon>
        <taxon>Pseudomonadati</taxon>
        <taxon>Pseudomonadota</taxon>
        <taxon>Betaproteobacteria</taxon>
        <taxon>Neisseriales</taxon>
        <taxon>Chitinibacteraceae</taxon>
        <taxon>Chitinimonas</taxon>
    </lineage>
</organism>
<protein>
    <submittedName>
        <fullName evidence="2">PhoX family phosphatase</fullName>
    </submittedName>
</protein>
<evidence type="ECO:0000313" key="3">
    <source>
        <dbReference type="Proteomes" id="UP000317550"/>
    </source>
</evidence>
<dbReference type="KEGG" id="cari:FNU76_20700"/>
<dbReference type="PANTHER" id="PTHR35399">
    <property type="entry name" value="SLR8030 PROTEIN"/>
    <property type="match status" value="1"/>
</dbReference>
<dbReference type="OrthoDB" id="9801383at2"/>
<accession>A0A516SMM7</accession>
<reference evidence="3" key="1">
    <citation type="submission" date="2019-07" db="EMBL/GenBank/DDBJ databases">
        <title>Chitinimonas sp. nov., isolated from Ny-Alesund, arctica soil.</title>
        <authorList>
            <person name="Xu Q."/>
            <person name="Peng F."/>
        </authorList>
    </citation>
    <scope>NUCLEOTIDE SEQUENCE [LARGE SCALE GENOMIC DNA]</scope>
    <source>
        <strain evidence="3">R3-44</strain>
    </source>
</reference>
<evidence type="ECO:0000256" key="1">
    <source>
        <dbReference type="SAM" id="MobiDB-lite"/>
    </source>
</evidence>
<dbReference type="EMBL" id="CP041730">
    <property type="protein sequence ID" value="QDQ29406.1"/>
    <property type="molecule type" value="Genomic_DNA"/>
</dbReference>
<dbReference type="AlphaFoldDB" id="A0A516SMM7"/>
<dbReference type="Proteomes" id="UP000317550">
    <property type="component" value="Chromosome"/>
</dbReference>
<dbReference type="SUPFAM" id="SSF101898">
    <property type="entry name" value="NHL repeat"/>
    <property type="match status" value="1"/>
</dbReference>
<gene>
    <name evidence="2" type="ORF">FNU76_20700</name>
</gene>
<name>A0A516SMM7_9NEIS</name>
<evidence type="ECO:0000313" key="2">
    <source>
        <dbReference type="EMBL" id="QDQ29406.1"/>
    </source>
</evidence>
<dbReference type="InterPro" id="IPR006311">
    <property type="entry name" value="TAT_signal"/>
</dbReference>
<sequence>MIDPDDIGHNPSNNADFGSVLDARLSRRGILRGGMGGAAAMLFGGLGVMGMSACSSSSDPQPPTVPVEPPPAPKFNFNAVAKNVLDALTLPAGYGYTVLFALGDPINNATPAYRNDGSDTGFDFRAGDHHDGMNYFGLNAAGTAADVNGSERALLAMNHENITGNFLHVAGATSSGGVRPQAEVDKEIAAHGVSVIEIQKLAGRFQLNRASAYNRRITGQTALELAGPAKGSAHMRTAYSVDGSKARGTINNCATGDTPWGTFLTCEENWAGYFARATGDNAKRTANEVASFKRYGISEGSSALGWHTLAGEQYQRWNASKVGVGADGSDDFRNEANTFGYVVEIDPYHPGAVVKKRTHLGRFAHECAVYAKPVVGKPVVFYMGDDSRNEYIYKYVSKAVWDAADASRGISAGDKYLDEGTLYVARFKEDGSGEWLALTMANAAISGSTAYNFTSLADICVHTRLAADAVGATKMDRPEWCSVNPKNGEVYFTLTNNSNRVVAAPGGSKLLPDAANPRAYEDAKGSSTSTSKGNVNGHIIRTAEVGGDPAALSFKWDIYLFAAEAGADAAINLSSLTADNDMSSPDGIWFSKRNGLLWVQTDDGAYSDVTNCMMLAAMPGQVGDGAAHKVANKIGGASLEVTTQKGKNPSNDTLRRFLVGPKGCEITGIAETPDGKALFVNIQHPGEETSVADLADPGRFQSHWPDGGNARARSATVVITRNDGGSIGI</sequence>
<keyword evidence="3" id="KW-1185">Reference proteome</keyword>
<dbReference type="InterPro" id="IPR008557">
    <property type="entry name" value="PhoX"/>
</dbReference>